<sequence length="165" mass="17811">MKKIFTLILVSAALFVNAQAFKGKGDTKFDIGANIQDGGSGIRVAADFGVAENISFGVVSSYLLGVSKIDGIKPDFGDRFDIKGRFDAHLGPILTLGQNVDIYPGLDLSLRNFGAHLGGRYFFSEGIGVFSEIGFPIAKYDPTTTDNFQNLNNQFVFNIGVSFNL</sequence>
<dbReference type="InterPro" id="IPR046588">
    <property type="entry name" value="DUF6646"/>
</dbReference>
<evidence type="ECO:0008006" key="4">
    <source>
        <dbReference type="Google" id="ProtNLM"/>
    </source>
</evidence>
<keyword evidence="1" id="KW-0732">Signal</keyword>
<name>A0A2S1LB61_9FLAO</name>
<proteinExistence type="predicted"/>
<protein>
    <recommendedName>
        <fullName evidence="4">Outer membrane protein beta-barrel domain-containing protein</fullName>
    </recommendedName>
</protein>
<evidence type="ECO:0000256" key="1">
    <source>
        <dbReference type="SAM" id="SignalP"/>
    </source>
</evidence>
<dbReference type="OrthoDB" id="1118003at2"/>
<dbReference type="Proteomes" id="UP000244527">
    <property type="component" value="Chromosome"/>
</dbReference>
<dbReference type="Pfam" id="PF20351">
    <property type="entry name" value="DUF6646"/>
    <property type="match status" value="1"/>
</dbReference>
<evidence type="ECO:0000313" key="2">
    <source>
        <dbReference type="EMBL" id="AWG20979.1"/>
    </source>
</evidence>
<dbReference type="KEGG" id="ffa:FFWV33_05220"/>
<dbReference type="AlphaFoldDB" id="A0A2S1LB61"/>
<accession>A0A2S1LB61</accession>
<feature type="signal peptide" evidence="1">
    <location>
        <begin position="1"/>
        <end position="18"/>
    </location>
</feature>
<dbReference type="RefSeq" id="WP_108739932.1">
    <property type="nucleotide sequence ID" value="NZ_CP020918.1"/>
</dbReference>
<gene>
    <name evidence="2" type="ORF">FFWV33_05220</name>
</gene>
<evidence type="ECO:0000313" key="3">
    <source>
        <dbReference type="Proteomes" id="UP000244527"/>
    </source>
</evidence>
<feature type="chain" id="PRO_5015583424" description="Outer membrane protein beta-barrel domain-containing protein" evidence="1">
    <location>
        <begin position="19"/>
        <end position="165"/>
    </location>
</feature>
<reference evidence="2 3" key="1">
    <citation type="submission" date="2017-04" db="EMBL/GenBank/DDBJ databases">
        <title>Compelte genome sequence of WV33.</title>
        <authorList>
            <person name="Lee P.C."/>
        </authorList>
    </citation>
    <scope>NUCLEOTIDE SEQUENCE [LARGE SCALE GENOMIC DNA]</scope>
    <source>
        <strain evidence="2 3">WV33</strain>
    </source>
</reference>
<organism evidence="2 3">
    <name type="scientific">Flavobacterium faecale</name>
    <dbReference type="NCBI Taxonomy" id="1355330"/>
    <lineage>
        <taxon>Bacteria</taxon>
        <taxon>Pseudomonadati</taxon>
        <taxon>Bacteroidota</taxon>
        <taxon>Flavobacteriia</taxon>
        <taxon>Flavobacteriales</taxon>
        <taxon>Flavobacteriaceae</taxon>
        <taxon>Flavobacterium</taxon>
    </lineage>
</organism>
<dbReference type="EMBL" id="CP020918">
    <property type="protein sequence ID" value="AWG20979.1"/>
    <property type="molecule type" value="Genomic_DNA"/>
</dbReference>
<keyword evidence="3" id="KW-1185">Reference proteome</keyword>